<gene>
    <name evidence="1" type="ORF">NDU88_001399</name>
</gene>
<organism evidence="1 2">
    <name type="scientific">Pleurodeles waltl</name>
    <name type="common">Iberian ribbed newt</name>
    <dbReference type="NCBI Taxonomy" id="8319"/>
    <lineage>
        <taxon>Eukaryota</taxon>
        <taxon>Metazoa</taxon>
        <taxon>Chordata</taxon>
        <taxon>Craniata</taxon>
        <taxon>Vertebrata</taxon>
        <taxon>Euteleostomi</taxon>
        <taxon>Amphibia</taxon>
        <taxon>Batrachia</taxon>
        <taxon>Caudata</taxon>
        <taxon>Salamandroidea</taxon>
        <taxon>Salamandridae</taxon>
        <taxon>Pleurodelinae</taxon>
        <taxon>Pleurodeles</taxon>
    </lineage>
</organism>
<comment type="caution">
    <text evidence="1">The sequence shown here is derived from an EMBL/GenBank/DDBJ whole genome shotgun (WGS) entry which is preliminary data.</text>
</comment>
<keyword evidence="2" id="KW-1185">Reference proteome</keyword>
<evidence type="ECO:0000313" key="1">
    <source>
        <dbReference type="EMBL" id="KAJ1148571.1"/>
    </source>
</evidence>
<dbReference type="EMBL" id="JANPWB010000009">
    <property type="protein sequence ID" value="KAJ1148571.1"/>
    <property type="molecule type" value="Genomic_DNA"/>
</dbReference>
<evidence type="ECO:0000313" key="2">
    <source>
        <dbReference type="Proteomes" id="UP001066276"/>
    </source>
</evidence>
<proteinExistence type="predicted"/>
<name>A0AAV7RB03_PLEWA</name>
<sequence length="247" mass="26834">MAGCDAPRFLGRLSEAAVHQDAGRHAGGQSLQFKARPLLVHRKEERVNSEAVYPTTREAGVRCSLGHSAGSILEDEQPSTSWGAGASFDMQEETLLDYEEDEEEQNARVAVPVLQSMVPEVVQGDRSGTRRKITAGYLPRGCVGGPDGACTVWIVGHSFIRWAEKQAATRHFGRQLGLDGVRVKAAIPDQVETEIGVFHRSLLQGPNKSPQHVKAVVTYVMHTGSNQYKIGQCCKNLAVAMCVTAKL</sequence>
<dbReference type="AlphaFoldDB" id="A0AAV7RB03"/>
<accession>A0AAV7RB03</accession>
<dbReference type="Proteomes" id="UP001066276">
    <property type="component" value="Chromosome 5"/>
</dbReference>
<protein>
    <submittedName>
        <fullName evidence="1">Uncharacterized protein</fullName>
    </submittedName>
</protein>
<reference evidence="1" key="1">
    <citation type="journal article" date="2022" name="bioRxiv">
        <title>Sequencing and chromosome-scale assembly of the giantPleurodeles waltlgenome.</title>
        <authorList>
            <person name="Brown T."/>
            <person name="Elewa A."/>
            <person name="Iarovenko S."/>
            <person name="Subramanian E."/>
            <person name="Araus A.J."/>
            <person name="Petzold A."/>
            <person name="Susuki M."/>
            <person name="Suzuki K.-i.T."/>
            <person name="Hayashi T."/>
            <person name="Toyoda A."/>
            <person name="Oliveira C."/>
            <person name="Osipova E."/>
            <person name="Leigh N.D."/>
            <person name="Simon A."/>
            <person name="Yun M.H."/>
        </authorList>
    </citation>
    <scope>NUCLEOTIDE SEQUENCE</scope>
    <source>
        <strain evidence="1">20211129_DDA</strain>
        <tissue evidence="1">Liver</tissue>
    </source>
</reference>